<keyword evidence="4" id="KW-1185">Reference proteome</keyword>
<reference evidence="4 5" key="1">
    <citation type="submission" date="2018-09" db="EMBL/GenBank/DDBJ databases">
        <title>Streptomyces sp. nov. DS1-2, an endophytic actinomycete isolated from roots of Dendrobium scabrilingue.</title>
        <authorList>
            <person name="Kuncharoen N."/>
            <person name="Kudo T."/>
            <person name="Ohkuma M."/>
            <person name="Yuki M."/>
            <person name="Tanasupawat S."/>
        </authorList>
    </citation>
    <scope>NUCLEOTIDE SEQUENCE [LARGE SCALE GENOMIC DNA]</scope>
    <source>
        <strain evidence="2 5">AZ1-7</strain>
        <strain evidence="3 4">DS1-2</strain>
    </source>
</reference>
<dbReference type="RefSeq" id="WP_120697992.1">
    <property type="nucleotide sequence ID" value="NZ_RBDX01000013.1"/>
</dbReference>
<evidence type="ECO:0000313" key="5">
    <source>
        <dbReference type="Proteomes" id="UP000275024"/>
    </source>
</evidence>
<comment type="caution">
    <text evidence="2">The sequence shown here is derived from an EMBL/GenBank/DDBJ whole genome shotgun (WGS) entry which is preliminary data.</text>
</comment>
<dbReference type="Proteomes" id="UP000268652">
    <property type="component" value="Unassembled WGS sequence"/>
</dbReference>
<dbReference type="AlphaFoldDB" id="A0A3A9W4V7"/>
<protein>
    <submittedName>
        <fullName evidence="2">Uncharacterized protein</fullName>
    </submittedName>
</protein>
<dbReference type="EMBL" id="RBDX01000013">
    <property type="protein sequence ID" value="RKN07909.1"/>
    <property type="molecule type" value="Genomic_DNA"/>
</dbReference>
<evidence type="ECO:0000313" key="2">
    <source>
        <dbReference type="EMBL" id="RKN07909.1"/>
    </source>
</evidence>
<accession>A0A3A9W4V7</accession>
<sequence length="61" mass="6344">MKTRSKAPEHLPPAPPPLSDNEPVTVIVGRECPPATALEQCLCCRDLVPSLAGHVCAGGGR</sequence>
<gene>
    <name evidence="3" type="ORF">D7318_17145</name>
    <name evidence="2" type="ORF">D7319_17775</name>
</gene>
<evidence type="ECO:0000313" key="3">
    <source>
        <dbReference type="EMBL" id="RKN20637.1"/>
    </source>
</evidence>
<feature type="region of interest" description="Disordered" evidence="1">
    <location>
        <begin position="1"/>
        <end position="23"/>
    </location>
</feature>
<name>A0A3A9W4V7_9ACTN</name>
<dbReference type="EMBL" id="RBDY01000012">
    <property type="protein sequence ID" value="RKN20637.1"/>
    <property type="molecule type" value="Genomic_DNA"/>
</dbReference>
<evidence type="ECO:0000313" key="4">
    <source>
        <dbReference type="Proteomes" id="UP000268652"/>
    </source>
</evidence>
<evidence type="ECO:0000256" key="1">
    <source>
        <dbReference type="SAM" id="MobiDB-lite"/>
    </source>
</evidence>
<dbReference type="Proteomes" id="UP000275024">
    <property type="component" value="Unassembled WGS sequence"/>
</dbReference>
<organism evidence="2 5">
    <name type="scientific">Streptomyces radicis</name>
    <dbReference type="NCBI Taxonomy" id="1750517"/>
    <lineage>
        <taxon>Bacteria</taxon>
        <taxon>Bacillati</taxon>
        <taxon>Actinomycetota</taxon>
        <taxon>Actinomycetes</taxon>
        <taxon>Kitasatosporales</taxon>
        <taxon>Streptomycetaceae</taxon>
        <taxon>Streptomyces</taxon>
    </lineage>
</organism>
<proteinExistence type="predicted"/>